<evidence type="ECO:0000259" key="1">
    <source>
        <dbReference type="Pfam" id="PF13228"/>
    </source>
</evidence>
<feature type="domain" description="DUF4037" evidence="1">
    <location>
        <begin position="143"/>
        <end position="241"/>
    </location>
</feature>
<comment type="caution">
    <text evidence="2">The sequence shown here is derived from an EMBL/GenBank/DDBJ whole genome shotgun (WGS) entry which is preliminary data.</text>
</comment>
<keyword evidence="3" id="KW-1185">Reference proteome</keyword>
<protein>
    <recommendedName>
        <fullName evidence="1">DUF4037 domain-containing protein</fullName>
    </recommendedName>
</protein>
<dbReference type="Proteomes" id="UP000270471">
    <property type="component" value="Unassembled WGS sequence"/>
</dbReference>
<dbReference type="RefSeq" id="WP_121895400.1">
    <property type="nucleotide sequence ID" value="NZ_PENI01000054.1"/>
</dbReference>
<dbReference type="AlphaFoldDB" id="A0A3M0HT23"/>
<dbReference type="EMBL" id="PENI01000054">
    <property type="protein sequence ID" value="RMB79765.1"/>
    <property type="molecule type" value="Genomic_DNA"/>
</dbReference>
<proteinExistence type="predicted"/>
<evidence type="ECO:0000313" key="3">
    <source>
        <dbReference type="Proteomes" id="UP000270471"/>
    </source>
</evidence>
<organism evidence="2 3">
    <name type="scientific">Streptomyces shenzhenensis</name>
    <dbReference type="NCBI Taxonomy" id="943815"/>
    <lineage>
        <taxon>Bacteria</taxon>
        <taxon>Bacillati</taxon>
        <taxon>Actinomycetota</taxon>
        <taxon>Actinomycetes</taxon>
        <taxon>Kitasatosporales</taxon>
        <taxon>Streptomycetaceae</taxon>
        <taxon>Streptomyces</taxon>
    </lineage>
</organism>
<evidence type="ECO:0000313" key="2">
    <source>
        <dbReference type="EMBL" id="RMB79765.1"/>
    </source>
</evidence>
<reference evidence="2 3" key="1">
    <citation type="submission" date="2017-11" db="EMBL/GenBank/DDBJ databases">
        <title>Draft genome of actinobacteria isolated from guarana (Paullinia cupana (Mart.) Ducke.</title>
        <authorList>
            <person name="Siqueira K.A."/>
            <person name="Liotti R.G."/>
            <person name="Mendes T.A.O."/>
            <person name="Soares M.A."/>
        </authorList>
    </citation>
    <scope>NUCLEOTIDE SEQUENCE [LARGE SCALE GENOMIC DNA]</scope>
    <source>
        <strain evidence="2 3">193</strain>
    </source>
</reference>
<dbReference type="Pfam" id="PF13228">
    <property type="entry name" value="DUF4037"/>
    <property type="match status" value="1"/>
</dbReference>
<dbReference type="InterPro" id="IPR025117">
    <property type="entry name" value="DUF4037"/>
</dbReference>
<gene>
    <name evidence="2" type="ORF">CTZ28_43865</name>
</gene>
<sequence>MPAFIPGLELSRRFYTEAVRPLLEEAAPATPHSAARIGGGSEVLGYDTARSADHEWGPRLQLFLHPHDVPRHAARIRHTLAEHLPKTFHGYPTHFAPTGDGDVRVMQFTDGPVRHRVEVTGVSSWFTAALGFDPASGITPADWLATPTQLFAEVTAGAVFHDGLHVLSPLRTALRWYPRDVWLHLLACQWQRVSQEEAFVGRCGEVGDELGSAVVAARLVRDLMRLCLLMDRRYPPYAKWLGSAFARTPTAPRLTPVLTATLAATDWHTREHHLAQAYEIVAQMHNQLELTDYVDPGTRPYRSRPFRVLHAERFTRALKARIEDPVLRDLPVVGAVDQFIDSTDVLGRPDLTRAAARALTPTTRPRLGVPLNG</sequence>
<dbReference type="OrthoDB" id="3030at2"/>
<accession>A0A3M0HT23</accession>
<name>A0A3M0HT23_9ACTN</name>